<evidence type="ECO:0000313" key="10">
    <source>
        <dbReference type="EMBL" id="SFZ72259.1"/>
    </source>
</evidence>
<evidence type="ECO:0000259" key="8">
    <source>
        <dbReference type="Pfam" id="PF21981"/>
    </source>
</evidence>
<evidence type="ECO:0000256" key="2">
    <source>
        <dbReference type="ARBA" id="ARBA00009695"/>
    </source>
</evidence>
<feature type="domain" description="RecX second three-helical" evidence="7">
    <location>
        <begin position="52"/>
        <end position="91"/>
    </location>
</feature>
<dbReference type="AlphaFoldDB" id="A0A1K2H763"/>
<organism evidence="10 11">
    <name type="scientific">Chitinimonas taiwanensis DSM 18899</name>
    <dbReference type="NCBI Taxonomy" id="1121279"/>
    <lineage>
        <taxon>Bacteria</taxon>
        <taxon>Pseudomonadati</taxon>
        <taxon>Pseudomonadota</taxon>
        <taxon>Betaproteobacteria</taxon>
        <taxon>Neisseriales</taxon>
        <taxon>Chitinibacteraceae</taxon>
        <taxon>Chitinimonas</taxon>
    </lineage>
</organism>
<dbReference type="InterPro" id="IPR036388">
    <property type="entry name" value="WH-like_DNA-bd_sf"/>
</dbReference>
<evidence type="ECO:0000259" key="7">
    <source>
        <dbReference type="Pfam" id="PF02631"/>
    </source>
</evidence>
<keyword evidence="11" id="KW-1185">Reference proteome</keyword>
<protein>
    <recommendedName>
        <fullName evidence="3 5">Regulatory protein RecX</fullName>
    </recommendedName>
</protein>
<dbReference type="EMBL" id="FPKR01000002">
    <property type="protein sequence ID" value="SFZ72259.1"/>
    <property type="molecule type" value="Genomic_DNA"/>
</dbReference>
<name>A0A1K2H763_9NEIS</name>
<dbReference type="InterPro" id="IPR053924">
    <property type="entry name" value="RecX_HTH_2nd"/>
</dbReference>
<dbReference type="PANTHER" id="PTHR33602">
    <property type="entry name" value="REGULATORY PROTEIN RECX FAMILY PROTEIN"/>
    <property type="match status" value="1"/>
</dbReference>
<evidence type="ECO:0000313" key="11">
    <source>
        <dbReference type="Proteomes" id="UP000186513"/>
    </source>
</evidence>
<accession>A0A1K2H763</accession>
<feature type="coiled-coil region" evidence="6">
    <location>
        <begin position="14"/>
        <end position="48"/>
    </location>
</feature>
<dbReference type="Proteomes" id="UP000186513">
    <property type="component" value="Unassembled WGS sequence"/>
</dbReference>
<dbReference type="GO" id="GO:0006282">
    <property type="term" value="P:regulation of DNA repair"/>
    <property type="evidence" value="ECO:0007669"/>
    <property type="project" value="UniProtKB-UniRule"/>
</dbReference>
<evidence type="ECO:0000256" key="5">
    <source>
        <dbReference type="HAMAP-Rule" id="MF_01114"/>
    </source>
</evidence>
<feature type="domain" description="RecX third three-helical" evidence="8">
    <location>
        <begin position="100"/>
        <end position="143"/>
    </location>
</feature>
<sequence>MSVVDLQKKALDLLARREHSRQELQRKLSRLDADSAEIAAALDALEARGWLSDARFAAAYVRANAARFGRFRLEQALRELGIADALIREALDNLPEDDTELLRARTVWQKRFRERPRDEQERARQARFLQSRGFAYEVIRKVIAGLEDE</sequence>
<evidence type="ECO:0000256" key="1">
    <source>
        <dbReference type="ARBA" id="ARBA00004496"/>
    </source>
</evidence>
<comment type="function">
    <text evidence="5">Modulates RecA activity.</text>
</comment>
<dbReference type="InterPro" id="IPR053925">
    <property type="entry name" value="RecX_HTH_3rd"/>
</dbReference>
<evidence type="ECO:0000259" key="9">
    <source>
        <dbReference type="Pfam" id="PF21982"/>
    </source>
</evidence>
<dbReference type="RefSeq" id="WP_072427117.1">
    <property type="nucleotide sequence ID" value="NZ_FPKR01000002.1"/>
</dbReference>
<dbReference type="GO" id="GO:0005737">
    <property type="term" value="C:cytoplasm"/>
    <property type="evidence" value="ECO:0007669"/>
    <property type="project" value="UniProtKB-SubCell"/>
</dbReference>
<keyword evidence="4 5" id="KW-0963">Cytoplasm</keyword>
<comment type="subcellular location">
    <subcellularLocation>
        <location evidence="1 5">Cytoplasm</location>
    </subcellularLocation>
</comment>
<comment type="similarity">
    <text evidence="2 5">Belongs to the RecX family.</text>
</comment>
<evidence type="ECO:0000256" key="4">
    <source>
        <dbReference type="ARBA" id="ARBA00022490"/>
    </source>
</evidence>
<dbReference type="NCBIfam" id="NF001055">
    <property type="entry name" value="PRK00117.2-5"/>
    <property type="match status" value="1"/>
</dbReference>
<dbReference type="STRING" id="1121279.SAMN02745887_00573"/>
<dbReference type="OrthoDB" id="5295441at2"/>
<proteinExistence type="inferred from homology"/>
<evidence type="ECO:0000256" key="6">
    <source>
        <dbReference type="SAM" id="Coils"/>
    </source>
</evidence>
<gene>
    <name evidence="5" type="primary">recX</name>
    <name evidence="10" type="ORF">SAMN02745887_00573</name>
</gene>
<keyword evidence="6" id="KW-0175">Coiled coil</keyword>
<evidence type="ECO:0000256" key="3">
    <source>
        <dbReference type="ARBA" id="ARBA00018111"/>
    </source>
</evidence>
<dbReference type="InterPro" id="IPR003783">
    <property type="entry name" value="Regulatory_RecX"/>
</dbReference>
<reference evidence="10 11" key="1">
    <citation type="submission" date="2016-11" db="EMBL/GenBank/DDBJ databases">
        <authorList>
            <person name="Jaros S."/>
            <person name="Januszkiewicz K."/>
            <person name="Wedrychowicz H."/>
        </authorList>
    </citation>
    <scope>NUCLEOTIDE SEQUENCE [LARGE SCALE GENOMIC DNA]</scope>
    <source>
        <strain evidence="10 11">DSM 18899</strain>
    </source>
</reference>
<dbReference type="Gene3D" id="1.10.10.10">
    <property type="entry name" value="Winged helix-like DNA-binding domain superfamily/Winged helix DNA-binding domain"/>
    <property type="match status" value="3"/>
</dbReference>
<dbReference type="Pfam" id="PF21981">
    <property type="entry name" value="RecX_HTH3"/>
    <property type="match status" value="1"/>
</dbReference>
<feature type="domain" description="RecX first three-helical" evidence="9">
    <location>
        <begin position="9"/>
        <end position="43"/>
    </location>
</feature>
<dbReference type="InterPro" id="IPR053926">
    <property type="entry name" value="RecX_HTH_1st"/>
</dbReference>
<dbReference type="Pfam" id="PF02631">
    <property type="entry name" value="RecX_HTH2"/>
    <property type="match status" value="1"/>
</dbReference>
<dbReference type="Pfam" id="PF21982">
    <property type="entry name" value="RecX_HTH1"/>
    <property type="match status" value="1"/>
</dbReference>
<dbReference type="HAMAP" id="MF_01114">
    <property type="entry name" value="RecX"/>
    <property type="match status" value="1"/>
</dbReference>
<dbReference type="PANTHER" id="PTHR33602:SF1">
    <property type="entry name" value="REGULATORY PROTEIN RECX FAMILY PROTEIN"/>
    <property type="match status" value="1"/>
</dbReference>